<keyword evidence="3 5" id="KW-0347">Helicase</keyword>
<reference evidence="7 8" key="1">
    <citation type="submission" date="2018-09" db="EMBL/GenBank/DDBJ databases">
        <title>YIM PH21274 draft genome.</title>
        <authorList>
            <person name="Miao C."/>
        </authorList>
    </citation>
    <scope>NUCLEOTIDE SEQUENCE [LARGE SCALE GENOMIC DNA]</scope>
    <source>
        <strain evidence="7 8">YIM PH 21724</strain>
    </source>
</reference>
<sequence length="578" mass="63132">MGPPPRRVPTTHPSETAATVALRERNHDMSAFAPTPEQLHIHDLFKTGQPIRVRAGAGTGKTTTLTQLADIVQAQGRAGLYVAFNKSIAEEANSKFPNCISASTAHSLAYRNLANTRHAPLLDRMRKGTRIPIGETGKRLRVDRFLAHVGGETITLTAYEVTRHALAAVDHFCKSADRELTQRHIARIPGLDDRDAHSQLVDFVYPVAQAIWNDLQNPRGNAVAFGHSHYLKLFALERPKVSRDGGVIFLDEAQDTSPVLAGIIADQTHLQLVAVGDQAQSIYGFTGATDYMTQVSEAVEGRLTQSWRFGSEIADAANDLLARLGDDLRLTGNPGRASIVDHTATGLRVTLARTNATAIEHVMAAQAAGRRVHLMSENRYAVQFCEDADLLMNERCPAWKKPRLADLAAFRNWEQVIAHANDSADSADWKVLVALIEKHGTAKVRTALGGVVSEDEADLVVATAHKSKGREWSSVHLADDLAEGVEQAAEAVRQSEAWLADGGRLRFALEGNEVAKHVYEWRVRRSNDGQTPEEALRRSQKRLKDELMLTYVAATRAQNLLNPGGLIAAASTMNRAAA</sequence>
<keyword evidence="8" id="KW-1185">Reference proteome</keyword>
<protein>
    <submittedName>
        <fullName evidence="7">ATP-dependent helicase</fullName>
    </submittedName>
</protein>
<dbReference type="Gene3D" id="3.40.50.300">
    <property type="entry name" value="P-loop containing nucleotide triphosphate hydrolases"/>
    <property type="match status" value="2"/>
</dbReference>
<evidence type="ECO:0000313" key="7">
    <source>
        <dbReference type="EMBL" id="RJO69758.1"/>
    </source>
</evidence>
<dbReference type="PROSITE" id="PS51198">
    <property type="entry name" value="UVRD_HELICASE_ATP_BIND"/>
    <property type="match status" value="1"/>
</dbReference>
<keyword evidence="2 5" id="KW-0378">Hydrolase</keyword>
<evidence type="ECO:0000256" key="1">
    <source>
        <dbReference type="ARBA" id="ARBA00022741"/>
    </source>
</evidence>
<dbReference type="PANTHER" id="PTHR11070">
    <property type="entry name" value="UVRD / RECB / PCRA DNA HELICASE FAMILY MEMBER"/>
    <property type="match status" value="1"/>
</dbReference>
<keyword evidence="1 5" id="KW-0547">Nucleotide-binding</keyword>
<dbReference type="Proteomes" id="UP000266677">
    <property type="component" value="Unassembled WGS sequence"/>
</dbReference>
<dbReference type="GO" id="GO:0005524">
    <property type="term" value="F:ATP binding"/>
    <property type="evidence" value="ECO:0007669"/>
    <property type="project" value="UniProtKB-UniRule"/>
</dbReference>
<name>A0A3A4KAW7_9NOCA</name>
<dbReference type="PANTHER" id="PTHR11070:SF30">
    <property type="entry name" value="F-BOX DNA HELICASE 1"/>
    <property type="match status" value="1"/>
</dbReference>
<evidence type="ECO:0000256" key="3">
    <source>
        <dbReference type="ARBA" id="ARBA00022806"/>
    </source>
</evidence>
<evidence type="ECO:0000256" key="2">
    <source>
        <dbReference type="ARBA" id="ARBA00022801"/>
    </source>
</evidence>
<evidence type="ECO:0000313" key="8">
    <source>
        <dbReference type="Proteomes" id="UP000266677"/>
    </source>
</evidence>
<dbReference type="EMBL" id="QZFU01000041">
    <property type="protein sequence ID" value="RJO69758.1"/>
    <property type="molecule type" value="Genomic_DNA"/>
</dbReference>
<feature type="binding site" evidence="5">
    <location>
        <begin position="55"/>
        <end position="62"/>
    </location>
    <ligand>
        <name>ATP</name>
        <dbReference type="ChEBI" id="CHEBI:30616"/>
    </ligand>
</feature>
<evidence type="ECO:0000256" key="5">
    <source>
        <dbReference type="PROSITE-ProRule" id="PRU00560"/>
    </source>
</evidence>
<proteinExistence type="predicted"/>
<comment type="caution">
    <text evidence="7">The sequence shown here is derived from an EMBL/GenBank/DDBJ whole genome shotgun (WGS) entry which is preliminary data.</text>
</comment>
<dbReference type="Pfam" id="PF00580">
    <property type="entry name" value="UvrD-helicase"/>
    <property type="match status" value="1"/>
</dbReference>
<evidence type="ECO:0000259" key="6">
    <source>
        <dbReference type="PROSITE" id="PS51198"/>
    </source>
</evidence>
<dbReference type="SUPFAM" id="SSF52540">
    <property type="entry name" value="P-loop containing nucleoside triphosphate hydrolases"/>
    <property type="match status" value="1"/>
</dbReference>
<keyword evidence="4 5" id="KW-0067">ATP-binding</keyword>
<dbReference type="InterPro" id="IPR027417">
    <property type="entry name" value="P-loop_NTPase"/>
</dbReference>
<organism evidence="7 8">
    <name type="scientific">Nocardia panacis</name>
    <dbReference type="NCBI Taxonomy" id="2340916"/>
    <lineage>
        <taxon>Bacteria</taxon>
        <taxon>Bacillati</taxon>
        <taxon>Actinomycetota</taxon>
        <taxon>Actinomycetes</taxon>
        <taxon>Mycobacteriales</taxon>
        <taxon>Nocardiaceae</taxon>
        <taxon>Nocardia</taxon>
    </lineage>
</organism>
<dbReference type="GO" id="GO:0043138">
    <property type="term" value="F:3'-5' DNA helicase activity"/>
    <property type="evidence" value="ECO:0007669"/>
    <property type="project" value="TreeGrafter"/>
</dbReference>
<dbReference type="AlphaFoldDB" id="A0A3A4KAW7"/>
<dbReference type="InterPro" id="IPR014016">
    <property type="entry name" value="UvrD-like_ATP-bd"/>
</dbReference>
<feature type="domain" description="UvrD-like helicase ATP-binding" evidence="6">
    <location>
        <begin position="34"/>
        <end position="331"/>
    </location>
</feature>
<accession>A0A3A4KAW7</accession>
<dbReference type="InterPro" id="IPR000212">
    <property type="entry name" value="DNA_helicase_UvrD/REP"/>
</dbReference>
<dbReference type="GO" id="GO:0000725">
    <property type="term" value="P:recombinational repair"/>
    <property type="evidence" value="ECO:0007669"/>
    <property type="project" value="TreeGrafter"/>
</dbReference>
<gene>
    <name evidence="7" type="ORF">D5S18_28050</name>
</gene>
<dbReference type="GO" id="GO:0016787">
    <property type="term" value="F:hydrolase activity"/>
    <property type="evidence" value="ECO:0007669"/>
    <property type="project" value="UniProtKB-UniRule"/>
</dbReference>
<evidence type="ECO:0000256" key="4">
    <source>
        <dbReference type="ARBA" id="ARBA00022840"/>
    </source>
</evidence>
<dbReference type="GO" id="GO:0003677">
    <property type="term" value="F:DNA binding"/>
    <property type="evidence" value="ECO:0007669"/>
    <property type="project" value="InterPro"/>
</dbReference>